<organism evidence="6 7">
    <name type="scientific">Thermanaerovibrio velox DSM 12556</name>
    <dbReference type="NCBI Taxonomy" id="926567"/>
    <lineage>
        <taxon>Bacteria</taxon>
        <taxon>Thermotogati</taxon>
        <taxon>Synergistota</taxon>
        <taxon>Synergistia</taxon>
        <taxon>Synergistales</taxon>
        <taxon>Synergistaceae</taxon>
        <taxon>Thermanaerovibrio</taxon>
    </lineage>
</organism>
<reference evidence="6 7" key="1">
    <citation type="submission" date="2011-10" db="EMBL/GenBank/DDBJ databases">
        <title>The Noncontiguous Finished genome of Thermanaerovibrio velox DSM 12556.</title>
        <authorList>
            <consortium name="US DOE Joint Genome Institute (JGI-PGF)"/>
            <person name="Lucas S."/>
            <person name="Copeland A."/>
            <person name="Lapidus A."/>
            <person name="Glavina del Rio T."/>
            <person name="Dalin E."/>
            <person name="Tice H."/>
            <person name="Bruce D."/>
            <person name="Goodwin L."/>
            <person name="Pitluck S."/>
            <person name="Peters L."/>
            <person name="Mikhailova N."/>
            <person name="Teshima H."/>
            <person name="Kyrpides N."/>
            <person name="Mavromatis K."/>
            <person name="Ivanova N."/>
            <person name="Markowitz V."/>
            <person name="Cheng J.-F."/>
            <person name="Hugenholtz P."/>
            <person name="Woyke T."/>
            <person name="Wu D."/>
            <person name="Spring S."/>
            <person name="Brambilla E.-M."/>
            <person name="Klenk H.-P."/>
            <person name="Eisen J.A."/>
        </authorList>
    </citation>
    <scope>NUCLEOTIDE SEQUENCE [LARGE SCALE GENOMIC DNA]</scope>
    <source>
        <strain evidence="6 7">DSM 12556</strain>
    </source>
</reference>
<dbReference type="Pfam" id="PF00196">
    <property type="entry name" value="GerE"/>
    <property type="match status" value="1"/>
</dbReference>
<dbReference type="STRING" id="926567.TheveDRAFT_1618"/>
<dbReference type="InterPro" id="IPR016032">
    <property type="entry name" value="Sig_transdc_resp-reg_C-effctor"/>
</dbReference>
<evidence type="ECO:0000256" key="1">
    <source>
        <dbReference type="ARBA" id="ARBA00022553"/>
    </source>
</evidence>
<evidence type="ECO:0000259" key="5">
    <source>
        <dbReference type="PROSITE" id="PS50110"/>
    </source>
</evidence>
<dbReference type="HOGENOM" id="CLU_000445_69_15_0"/>
<dbReference type="PROSITE" id="PS50043">
    <property type="entry name" value="HTH_LUXR_2"/>
    <property type="match status" value="1"/>
</dbReference>
<dbReference type="Pfam" id="PF00072">
    <property type="entry name" value="Response_reg"/>
    <property type="match status" value="1"/>
</dbReference>
<dbReference type="GO" id="GO:0006355">
    <property type="term" value="P:regulation of DNA-templated transcription"/>
    <property type="evidence" value="ECO:0007669"/>
    <property type="project" value="InterPro"/>
</dbReference>
<dbReference type="CDD" id="cd17535">
    <property type="entry name" value="REC_NarL-like"/>
    <property type="match status" value="1"/>
</dbReference>
<dbReference type="PANTHER" id="PTHR43214">
    <property type="entry name" value="TWO-COMPONENT RESPONSE REGULATOR"/>
    <property type="match status" value="1"/>
</dbReference>
<dbReference type="eggNOG" id="COG2197">
    <property type="taxonomic scope" value="Bacteria"/>
</dbReference>
<dbReference type="SMART" id="SM00421">
    <property type="entry name" value="HTH_LUXR"/>
    <property type="match status" value="1"/>
</dbReference>
<dbReference type="SMART" id="SM00448">
    <property type="entry name" value="REC"/>
    <property type="match status" value="1"/>
</dbReference>
<dbReference type="CDD" id="cd06170">
    <property type="entry name" value="LuxR_C_like"/>
    <property type="match status" value="1"/>
</dbReference>
<proteinExistence type="predicted"/>
<dbReference type="InterPro" id="IPR001789">
    <property type="entry name" value="Sig_transdc_resp-reg_receiver"/>
</dbReference>
<feature type="domain" description="HTH luxR-type" evidence="4">
    <location>
        <begin position="134"/>
        <end position="199"/>
    </location>
</feature>
<keyword evidence="1 3" id="KW-0597">Phosphoprotein</keyword>
<dbReference type="PROSITE" id="PS00622">
    <property type="entry name" value="HTH_LUXR_1"/>
    <property type="match status" value="1"/>
</dbReference>
<name>H0UQ98_9BACT</name>
<dbReference type="InterPro" id="IPR000792">
    <property type="entry name" value="Tscrpt_reg_LuxR_C"/>
</dbReference>
<dbReference type="EMBL" id="CM001377">
    <property type="protein sequence ID" value="EHM10736.1"/>
    <property type="molecule type" value="Genomic_DNA"/>
</dbReference>
<protein>
    <submittedName>
        <fullName evidence="6">Response regulator containing a CheY-like receiver domain and an HTH DNA-binding domain</fullName>
    </submittedName>
</protein>
<dbReference type="PRINTS" id="PR00038">
    <property type="entry name" value="HTHLUXR"/>
</dbReference>
<gene>
    <name evidence="6" type="ORF">TheveDRAFT_1618</name>
</gene>
<keyword evidence="7" id="KW-1185">Reference proteome</keyword>
<keyword evidence="2 6" id="KW-0238">DNA-binding</keyword>
<dbReference type="InterPro" id="IPR058245">
    <property type="entry name" value="NreC/VraR/RcsB-like_REC"/>
</dbReference>
<dbReference type="GO" id="GO:0000160">
    <property type="term" value="P:phosphorelay signal transduction system"/>
    <property type="evidence" value="ECO:0007669"/>
    <property type="project" value="InterPro"/>
</dbReference>
<evidence type="ECO:0000313" key="6">
    <source>
        <dbReference type="EMBL" id="EHM10736.1"/>
    </source>
</evidence>
<feature type="domain" description="Response regulatory" evidence="5">
    <location>
        <begin position="3"/>
        <end position="119"/>
    </location>
</feature>
<dbReference type="InterPro" id="IPR039420">
    <property type="entry name" value="WalR-like"/>
</dbReference>
<feature type="modified residue" description="4-aspartylphosphate" evidence="3">
    <location>
        <position position="54"/>
    </location>
</feature>
<dbReference type="InterPro" id="IPR011006">
    <property type="entry name" value="CheY-like_superfamily"/>
</dbReference>
<dbReference type="SUPFAM" id="SSF46894">
    <property type="entry name" value="C-terminal effector domain of the bipartite response regulators"/>
    <property type="match status" value="1"/>
</dbReference>
<evidence type="ECO:0000313" key="7">
    <source>
        <dbReference type="Proteomes" id="UP000005730"/>
    </source>
</evidence>
<dbReference type="PROSITE" id="PS50110">
    <property type="entry name" value="RESPONSE_REGULATORY"/>
    <property type="match status" value="1"/>
</dbReference>
<dbReference type="AlphaFoldDB" id="H0UQ98"/>
<evidence type="ECO:0000256" key="3">
    <source>
        <dbReference type="PROSITE-ProRule" id="PRU00169"/>
    </source>
</evidence>
<evidence type="ECO:0000256" key="2">
    <source>
        <dbReference type="ARBA" id="ARBA00023125"/>
    </source>
</evidence>
<accession>H0UQ98</accession>
<dbReference type="Proteomes" id="UP000005730">
    <property type="component" value="Chromosome"/>
</dbReference>
<sequence length="214" mass="23153">MIRVIVADDHPLTMEGLKALLAREEDISLEGEYSDGESALAGIVEKVPHVALLDIRMPGLDGVAVAKRVTQMRLKTACLMLTSYDAKPYVAASLKAGAKGYVLKTLPPDVICEAIRTVSSGRLFLDLEASDLVASDPVEDLSQREREVLLMASKGLSSKEIASRLIISDRTVQAHLASVYQKLGARNKTEALLLGLKHGFMTLDQLLAPDQEEG</sequence>
<dbReference type="Gene3D" id="3.40.50.2300">
    <property type="match status" value="1"/>
</dbReference>
<dbReference type="SUPFAM" id="SSF52172">
    <property type="entry name" value="CheY-like"/>
    <property type="match status" value="1"/>
</dbReference>
<dbReference type="GO" id="GO:0003677">
    <property type="term" value="F:DNA binding"/>
    <property type="evidence" value="ECO:0007669"/>
    <property type="project" value="UniProtKB-KW"/>
</dbReference>
<evidence type="ECO:0000259" key="4">
    <source>
        <dbReference type="PROSITE" id="PS50043"/>
    </source>
</evidence>